<comment type="caution">
    <text evidence="1">The sequence shown here is derived from an EMBL/GenBank/DDBJ whole genome shotgun (WGS) entry which is preliminary data.</text>
</comment>
<proteinExistence type="predicted"/>
<evidence type="ECO:0000313" key="2">
    <source>
        <dbReference type="Proteomes" id="UP000240429"/>
    </source>
</evidence>
<accession>A0A2P8Q8B3</accession>
<name>A0A2P8Q8B3_9ACTN</name>
<reference evidence="1 2" key="1">
    <citation type="submission" date="2018-03" db="EMBL/GenBank/DDBJ databases">
        <title>Streptomyces dioscori sp. nov., a novel endophytic actinobacterium isolated from bulbil of Dioscorea bulbifera L.</title>
        <authorList>
            <person name="Zhikuan W."/>
        </authorList>
    </citation>
    <scope>NUCLEOTIDE SEQUENCE [LARGE SCALE GENOMIC DNA]</scope>
    <source>
        <strain evidence="1 2">A217</strain>
    </source>
</reference>
<gene>
    <name evidence="1" type="ORF">C6Y14_14870</name>
</gene>
<keyword evidence="2" id="KW-1185">Reference proteome</keyword>
<protein>
    <submittedName>
        <fullName evidence="1">Uncharacterized protein</fullName>
    </submittedName>
</protein>
<dbReference type="NCBIfam" id="NF033521">
    <property type="entry name" value="lasso_leader_L3"/>
    <property type="match status" value="1"/>
</dbReference>
<dbReference type="AlphaFoldDB" id="A0A2P8Q8B3"/>
<dbReference type="EMBL" id="PYBJ01000008">
    <property type="protein sequence ID" value="PSM42494.1"/>
    <property type="molecule type" value="Genomic_DNA"/>
</dbReference>
<organism evidence="1 2">
    <name type="scientific">Streptomyces dioscori</name>
    <dbReference type="NCBI Taxonomy" id="2109333"/>
    <lineage>
        <taxon>Bacteria</taxon>
        <taxon>Bacillati</taxon>
        <taxon>Actinomycetota</taxon>
        <taxon>Actinomycetes</taxon>
        <taxon>Kitasatosporales</taxon>
        <taxon>Streptomycetaceae</taxon>
        <taxon>Streptomyces</taxon>
        <taxon>Streptomyces aurantiacus group</taxon>
    </lineage>
</organism>
<evidence type="ECO:0000313" key="1">
    <source>
        <dbReference type="EMBL" id="PSM42494.1"/>
    </source>
</evidence>
<sequence length="61" mass="6662">MEIPLPDPMEVSAVREALANIESEDVYEPPLLAEAGEFAEATQGSSFTGCAEGAYNKYYWC</sequence>
<dbReference type="Proteomes" id="UP000240429">
    <property type="component" value="Unassembled WGS sequence"/>
</dbReference>